<feature type="non-terminal residue" evidence="10">
    <location>
        <position position="563"/>
    </location>
</feature>
<keyword evidence="3" id="KW-0436">Ligase</keyword>
<keyword evidence="4" id="KW-0547">Nucleotide-binding</keyword>
<keyword evidence="6" id="KW-0966">Cell projection</keyword>
<evidence type="ECO:0000256" key="3">
    <source>
        <dbReference type="ARBA" id="ARBA00022598"/>
    </source>
</evidence>
<dbReference type="PROSITE" id="PS51221">
    <property type="entry name" value="TTL"/>
    <property type="match status" value="1"/>
</dbReference>
<comment type="caution">
    <text evidence="10">The sequence shown here is derived from an EMBL/GenBank/DDBJ whole genome shotgun (WGS) entry which is preliminary data.</text>
</comment>
<dbReference type="Gene3D" id="3.30.470.20">
    <property type="entry name" value="ATP-grasp fold, B domain"/>
    <property type="match status" value="1"/>
</dbReference>
<protein>
    <submittedName>
        <fullName evidence="10">TTLL3 monoglycylase</fullName>
    </submittedName>
</protein>
<dbReference type="Proteomes" id="UP000591535">
    <property type="component" value="Unassembled WGS sequence"/>
</dbReference>
<organism evidence="10 11">
    <name type="scientific">Grallaria varia</name>
    <name type="common">variegated antpitta</name>
    <dbReference type="NCBI Taxonomy" id="117165"/>
    <lineage>
        <taxon>Eukaryota</taxon>
        <taxon>Metazoa</taxon>
        <taxon>Chordata</taxon>
        <taxon>Craniata</taxon>
        <taxon>Vertebrata</taxon>
        <taxon>Euteleostomi</taxon>
        <taxon>Archelosauria</taxon>
        <taxon>Archosauria</taxon>
        <taxon>Dinosauria</taxon>
        <taxon>Saurischia</taxon>
        <taxon>Theropoda</taxon>
        <taxon>Coelurosauria</taxon>
        <taxon>Aves</taxon>
        <taxon>Neognathae</taxon>
        <taxon>Neoaves</taxon>
        <taxon>Telluraves</taxon>
        <taxon>Australaves</taxon>
        <taxon>Passeriformes</taxon>
        <taxon>Formicariidae</taxon>
        <taxon>Grallaria</taxon>
    </lineage>
</organism>
<evidence type="ECO:0000256" key="1">
    <source>
        <dbReference type="ARBA" id="ARBA00004611"/>
    </source>
</evidence>
<dbReference type="GO" id="GO:0015630">
    <property type="term" value="C:microtubule cytoskeleton"/>
    <property type="evidence" value="ECO:0007669"/>
    <property type="project" value="TreeGrafter"/>
</dbReference>
<keyword evidence="6" id="KW-0969">Cilium</keyword>
<comment type="catalytic activity">
    <reaction evidence="8">
        <text>L-glutamyl-[protein] + glycine + ATP = glycyl-L-glutamyl-[protein] + ADP + phosphate + H(+)</text>
        <dbReference type="Rhea" id="RHEA:67180"/>
        <dbReference type="Rhea" id="RHEA-COMP:10208"/>
        <dbReference type="Rhea" id="RHEA-COMP:17207"/>
        <dbReference type="ChEBI" id="CHEBI:15378"/>
        <dbReference type="ChEBI" id="CHEBI:29973"/>
        <dbReference type="ChEBI" id="CHEBI:30616"/>
        <dbReference type="ChEBI" id="CHEBI:43474"/>
        <dbReference type="ChEBI" id="CHEBI:57305"/>
        <dbReference type="ChEBI" id="CHEBI:167890"/>
        <dbReference type="ChEBI" id="CHEBI:456216"/>
    </reaction>
    <physiologicalReaction direction="left-to-right" evidence="8">
        <dbReference type="Rhea" id="RHEA:67181"/>
    </physiologicalReaction>
</comment>
<reference evidence="10 11" key="1">
    <citation type="submission" date="2019-09" db="EMBL/GenBank/DDBJ databases">
        <title>Bird 10,000 Genomes (B10K) Project - Family phase.</title>
        <authorList>
            <person name="Zhang G."/>
        </authorList>
    </citation>
    <scope>NUCLEOTIDE SEQUENCE [LARGE SCALE GENOMIC DNA]</scope>
    <source>
        <strain evidence="10">B10K-DU-001-02</strain>
        <tissue evidence="10">Muscle</tissue>
    </source>
</reference>
<keyword evidence="11" id="KW-1185">Reference proteome</keyword>
<evidence type="ECO:0000256" key="4">
    <source>
        <dbReference type="ARBA" id="ARBA00022741"/>
    </source>
</evidence>
<dbReference type="Pfam" id="PF03133">
    <property type="entry name" value="TTL"/>
    <property type="match status" value="1"/>
</dbReference>
<dbReference type="InterPro" id="IPR051437">
    <property type="entry name" value="TTLL_monoglycylase"/>
</dbReference>
<evidence type="ECO:0000256" key="5">
    <source>
        <dbReference type="ARBA" id="ARBA00022840"/>
    </source>
</evidence>
<feature type="compositionally biased region" description="Acidic residues" evidence="9">
    <location>
        <begin position="67"/>
        <end position="80"/>
    </location>
</feature>
<evidence type="ECO:0000256" key="6">
    <source>
        <dbReference type="ARBA" id="ARBA00022846"/>
    </source>
</evidence>
<accession>A0A7K9AAF6</accession>
<dbReference type="SUPFAM" id="SSF56059">
    <property type="entry name" value="Glutathione synthetase ATP-binding domain-like"/>
    <property type="match status" value="1"/>
</dbReference>
<evidence type="ECO:0000313" key="10">
    <source>
        <dbReference type="EMBL" id="NXG24207.1"/>
    </source>
</evidence>
<dbReference type="GO" id="GO:0060271">
    <property type="term" value="P:cilium assembly"/>
    <property type="evidence" value="ECO:0007669"/>
    <property type="project" value="TreeGrafter"/>
</dbReference>
<keyword evidence="7" id="KW-0206">Cytoskeleton</keyword>
<feature type="non-terminal residue" evidence="10">
    <location>
        <position position="1"/>
    </location>
</feature>
<gene>
    <name evidence="10" type="primary">Ttll3_1</name>
    <name evidence="10" type="ORF">GRAVAR_R04553</name>
</gene>
<dbReference type="PANTHER" id="PTHR45870">
    <property type="entry name" value="TUBULIN MONOGLYCYLASE TTLL3"/>
    <property type="match status" value="1"/>
</dbReference>
<evidence type="ECO:0000256" key="2">
    <source>
        <dbReference type="ARBA" id="ARBA00022490"/>
    </source>
</evidence>
<keyword evidence="6" id="KW-0282">Flagellum</keyword>
<dbReference type="InterPro" id="IPR004344">
    <property type="entry name" value="TTL/TTLL_fam"/>
</dbReference>
<keyword evidence="5" id="KW-0067">ATP-binding</keyword>
<dbReference type="EMBL" id="VWZG01011318">
    <property type="protein sequence ID" value="NXG24207.1"/>
    <property type="molecule type" value="Genomic_DNA"/>
</dbReference>
<sequence length="563" mass="65132">VQEKKIFMVLGPYPTIRSLLRARGWVERKPARMDRQRKQHHCNQKKQQLETQPRDDGEPLHSPWPPAEEEEEEEEEQCDEDPYGIHDLMSYLVRKQVPNFIWTNNLGAVDHRLLEQDYVVNHYAQVGAFTTKEGLCLSLQNLPWIEQADPNTFFPRCYLLGATDEREAFIDDFCLTAARSLLKLALEEAENRLMGTQQPPNSDKAPGDPVLLGLQGWHMRHDSHSMPSIAGPGSPLYPHLVKEAMEVCEQHLGVLRHQDIDSDTPFPWRTCIDWDLFLQDYYCVAHEGARLALSGALRKRCQDLLQCLEKQLPQFSMEGKLNVWILKPGAESQGRGIVCATRLEEVLQLARGCMAVSVREGKWVVQKYVERLLTIFGTKFDIRQWFVVTDWKPLTVWFYRDCYLRFCSRPFSLHCLDRARHLCNVSVQKWYKTSPDQDPRLPPDRIWSNKQFQAYLQQLGRADTWHQVMVPSMKAAILNALRSAQDQVRFRKGSFELYGADFLIGEDCQPWLLEINSCPTMSPSSAVTRRLCANVQRDTLRLMLDHKNDPTCSTGAFELIYKE</sequence>
<dbReference type="GO" id="GO:0003341">
    <property type="term" value="P:cilium movement"/>
    <property type="evidence" value="ECO:0007669"/>
    <property type="project" value="TreeGrafter"/>
</dbReference>
<dbReference type="GO" id="GO:0005524">
    <property type="term" value="F:ATP binding"/>
    <property type="evidence" value="ECO:0007669"/>
    <property type="project" value="UniProtKB-KW"/>
</dbReference>
<evidence type="ECO:0000256" key="8">
    <source>
        <dbReference type="ARBA" id="ARBA00048944"/>
    </source>
</evidence>
<dbReference type="AlphaFoldDB" id="A0A7K9AAF6"/>
<evidence type="ECO:0000313" key="11">
    <source>
        <dbReference type="Proteomes" id="UP000591535"/>
    </source>
</evidence>
<dbReference type="GO" id="GO:0005930">
    <property type="term" value="C:axoneme"/>
    <property type="evidence" value="ECO:0007669"/>
    <property type="project" value="TreeGrafter"/>
</dbReference>
<evidence type="ECO:0000256" key="9">
    <source>
        <dbReference type="SAM" id="MobiDB-lite"/>
    </source>
</evidence>
<name>A0A7K9AAF6_9PASS</name>
<dbReference type="GO" id="GO:0070736">
    <property type="term" value="F:protein-glycine ligase activity, initiating"/>
    <property type="evidence" value="ECO:0007669"/>
    <property type="project" value="TreeGrafter"/>
</dbReference>
<proteinExistence type="predicted"/>
<dbReference type="FunFam" id="3.30.470.20:FF:000032">
    <property type="entry name" value="tubulin monoglycylase TTLL3 isoform X2"/>
    <property type="match status" value="1"/>
</dbReference>
<feature type="region of interest" description="Disordered" evidence="9">
    <location>
        <begin position="30"/>
        <end position="80"/>
    </location>
</feature>
<comment type="subcellular location">
    <subcellularLocation>
        <location evidence="1">Cytoplasm</location>
        <location evidence="1">Cytoskeleton</location>
        <location evidence="1">Flagellum axoneme</location>
    </subcellularLocation>
</comment>
<evidence type="ECO:0000256" key="7">
    <source>
        <dbReference type="ARBA" id="ARBA00023212"/>
    </source>
</evidence>
<keyword evidence="2" id="KW-0963">Cytoplasm</keyword>
<dbReference type="PANTHER" id="PTHR45870:SF2">
    <property type="entry name" value="TUBULIN MONOGLYCYLASE TTLL3"/>
    <property type="match status" value="1"/>
</dbReference>